<evidence type="ECO:0000313" key="8">
    <source>
        <dbReference type="Proteomes" id="UP000033772"/>
    </source>
</evidence>
<sequence length="209" mass="22562">MPRTADHDSRRAQITAGVRDLALSSGLGAVTIAGTARAAGISVGLVQHYYDSKESLLADTLGRLLSGIEARVDRAIALAERDHARIEHMLGAGLLELLPLSPAHRDETYLRHAFAGLALDNPTLAEHQLAFDRRLRDRITQAVRNGMECGEVTPETDSLLEGEAALALTQGLAMRLLFDRDDSARSRARAAIATRMASVFVGPCARESR</sequence>
<evidence type="ECO:0000256" key="1">
    <source>
        <dbReference type="ARBA" id="ARBA00022491"/>
    </source>
</evidence>
<keyword evidence="4" id="KW-0804">Transcription</keyword>
<dbReference type="Proteomes" id="UP000033772">
    <property type="component" value="Unassembled WGS sequence"/>
</dbReference>
<dbReference type="InterPro" id="IPR001647">
    <property type="entry name" value="HTH_TetR"/>
</dbReference>
<dbReference type="Pfam" id="PF13977">
    <property type="entry name" value="TetR_C_6"/>
    <property type="match status" value="1"/>
</dbReference>
<dbReference type="InterPro" id="IPR050109">
    <property type="entry name" value="HTH-type_TetR-like_transc_reg"/>
</dbReference>
<dbReference type="SUPFAM" id="SSF46689">
    <property type="entry name" value="Homeodomain-like"/>
    <property type="match status" value="1"/>
</dbReference>
<dbReference type="InterPro" id="IPR036271">
    <property type="entry name" value="Tet_transcr_reg_TetR-rel_C_sf"/>
</dbReference>
<keyword evidence="8" id="KW-1185">Reference proteome</keyword>
<evidence type="ECO:0000313" key="7">
    <source>
        <dbReference type="EMBL" id="OIJ23997.1"/>
    </source>
</evidence>
<dbReference type="InterPro" id="IPR039538">
    <property type="entry name" value="BetI_C"/>
</dbReference>
<keyword evidence="2" id="KW-0805">Transcription regulation</keyword>
<evidence type="ECO:0000256" key="3">
    <source>
        <dbReference type="ARBA" id="ARBA00023125"/>
    </source>
</evidence>
<name>A0A1J4MXC6_9ACTN</name>
<evidence type="ECO:0000259" key="6">
    <source>
        <dbReference type="PROSITE" id="PS50977"/>
    </source>
</evidence>
<dbReference type="GO" id="GO:0000976">
    <property type="term" value="F:transcription cis-regulatory region binding"/>
    <property type="evidence" value="ECO:0007669"/>
    <property type="project" value="TreeGrafter"/>
</dbReference>
<feature type="DNA-binding region" description="H-T-H motif" evidence="5">
    <location>
        <begin position="31"/>
        <end position="50"/>
    </location>
</feature>
<dbReference type="PROSITE" id="PS50977">
    <property type="entry name" value="HTH_TETR_2"/>
    <property type="match status" value="1"/>
</dbReference>
<organism evidence="7 8">
    <name type="scientific">Nocardioides luteus</name>
    <dbReference type="NCBI Taxonomy" id="1844"/>
    <lineage>
        <taxon>Bacteria</taxon>
        <taxon>Bacillati</taxon>
        <taxon>Actinomycetota</taxon>
        <taxon>Actinomycetes</taxon>
        <taxon>Propionibacteriales</taxon>
        <taxon>Nocardioidaceae</taxon>
        <taxon>Nocardioides</taxon>
    </lineage>
</organism>
<dbReference type="Gene3D" id="1.10.357.10">
    <property type="entry name" value="Tetracycline Repressor, domain 2"/>
    <property type="match status" value="1"/>
</dbReference>
<accession>A0A1J4MXC6</accession>
<dbReference type="RefSeq" id="WP_045547414.1">
    <property type="nucleotide sequence ID" value="NZ_JZDQ02000049.1"/>
</dbReference>
<dbReference type="AlphaFoldDB" id="A0A1J4MXC6"/>
<dbReference type="Pfam" id="PF00440">
    <property type="entry name" value="TetR_N"/>
    <property type="match status" value="1"/>
</dbReference>
<comment type="caution">
    <text evidence="7">The sequence shown here is derived from an EMBL/GenBank/DDBJ whole genome shotgun (WGS) entry which is preliminary data.</text>
</comment>
<dbReference type="SUPFAM" id="SSF48498">
    <property type="entry name" value="Tetracyclin repressor-like, C-terminal domain"/>
    <property type="match status" value="1"/>
</dbReference>
<dbReference type="PANTHER" id="PTHR30055">
    <property type="entry name" value="HTH-TYPE TRANSCRIPTIONAL REGULATOR RUTR"/>
    <property type="match status" value="1"/>
</dbReference>
<dbReference type="InterPro" id="IPR009057">
    <property type="entry name" value="Homeodomain-like_sf"/>
</dbReference>
<proteinExistence type="predicted"/>
<keyword evidence="1" id="KW-0678">Repressor</keyword>
<evidence type="ECO:0000256" key="5">
    <source>
        <dbReference type="PROSITE-ProRule" id="PRU00335"/>
    </source>
</evidence>
<gene>
    <name evidence="7" type="ORF">UG56_025225</name>
</gene>
<keyword evidence="3 5" id="KW-0238">DNA-binding</keyword>
<evidence type="ECO:0000256" key="2">
    <source>
        <dbReference type="ARBA" id="ARBA00023015"/>
    </source>
</evidence>
<reference evidence="7" key="1">
    <citation type="submission" date="2016-10" db="EMBL/GenBank/DDBJ databases">
        <title>Draft Genome Sequence of Nocardioides luteus Strain BAFB, an Alkane-Degrading Bacterium Isolated from JP-7 Polluted Soil.</title>
        <authorList>
            <person name="Brown L."/>
            <person name="Ruiz O.N."/>
            <person name="Gunasekera T."/>
        </authorList>
    </citation>
    <scope>NUCLEOTIDE SEQUENCE [LARGE SCALE GENOMIC DNA]</scope>
    <source>
        <strain evidence="7">BAFB</strain>
    </source>
</reference>
<protein>
    <recommendedName>
        <fullName evidence="6">HTH tetR-type domain-containing protein</fullName>
    </recommendedName>
</protein>
<dbReference type="EMBL" id="JZDQ02000049">
    <property type="protein sequence ID" value="OIJ23997.1"/>
    <property type="molecule type" value="Genomic_DNA"/>
</dbReference>
<dbReference type="PANTHER" id="PTHR30055:SF234">
    <property type="entry name" value="HTH-TYPE TRANSCRIPTIONAL REGULATOR BETI"/>
    <property type="match status" value="1"/>
</dbReference>
<dbReference type="GO" id="GO:0003700">
    <property type="term" value="F:DNA-binding transcription factor activity"/>
    <property type="evidence" value="ECO:0007669"/>
    <property type="project" value="TreeGrafter"/>
</dbReference>
<feature type="domain" description="HTH tetR-type" evidence="6">
    <location>
        <begin position="8"/>
        <end position="68"/>
    </location>
</feature>
<evidence type="ECO:0000256" key="4">
    <source>
        <dbReference type="ARBA" id="ARBA00023163"/>
    </source>
</evidence>